<feature type="signal peptide" evidence="1">
    <location>
        <begin position="1"/>
        <end position="23"/>
    </location>
</feature>
<feature type="chain" id="PRO_5011580079" evidence="1">
    <location>
        <begin position="24"/>
        <end position="211"/>
    </location>
</feature>
<evidence type="ECO:0000313" key="3">
    <source>
        <dbReference type="Proteomes" id="UP000199072"/>
    </source>
</evidence>
<sequence>MKKRNYLYPVILLLYIAPLSANAQSINTYQSTFSGPLKNWAQTFTHFNLTHFKQVSKRYPFENINSVKVKSKATFFPGYKSALCTSPNGQYVIDIYSYLLLEKKNGKFTSTGSDVEQNITLGNIPERSWKRIDYFGYAQRAQKVCWINNDTFILAAARLNKVNRNIPVIIIGHIKTQSLTTFETTNPDCYQKPGSYTSPKLIALHIQVKDH</sequence>
<dbReference type="Proteomes" id="UP000199072">
    <property type="component" value="Unassembled WGS sequence"/>
</dbReference>
<name>A0A1G6Z7X5_9SPHI</name>
<protein>
    <submittedName>
        <fullName evidence="2">Uncharacterized protein</fullName>
    </submittedName>
</protein>
<evidence type="ECO:0000313" key="2">
    <source>
        <dbReference type="EMBL" id="SDD97975.1"/>
    </source>
</evidence>
<keyword evidence="1" id="KW-0732">Signal</keyword>
<gene>
    <name evidence="2" type="ORF">SAMN05216464_103228</name>
</gene>
<evidence type="ECO:0000256" key="1">
    <source>
        <dbReference type="SAM" id="SignalP"/>
    </source>
</evidence>
<dbReference type="STRING" id="1391627.SAMN05216464_103228"/>
<dbReference type="AlphaFoldDB" id="A0A1G6Z7X5"/>
<proteinExistence type="predicted"/>
<accession>A0A1G6Z7X5</accession>
<keyword evidence="3" id="KW-1185">Reference proteome</keyword>
<dbReference type="EMBL" id="FNAI01000003">
    <property type="protein sequence ID" value="SDD97975.1"/>
    <property type="molecule type" value="Genomic_DNA"/>
</dbReference>
<organism evidence="2 3">
    <name type="scientific">Mucilaginibacter pineti</name>
    <dbReference type="NCBI Taxonomy" id="1391627"/>
    <lineage>
        <taxon>Bacteria</taxon>
        <taxon>Pseudomonadati</taxon>
        <taxon>Bacteroidota</taxon>
        <taxon>Sphingobacteriia</taxon>
        <taxon>Sphingobacteriales</taxon>
        <taxon>Sphingobacteriaceae</taxon>
        <taxon>Mucilaginibacter</taxon>
    </lineage>
</organism>
<reference evidence="2 3" key="1">
    <citation type="submission" date="2016-10" db="EMBL/GenBank/DDBJ databases">
        <authorList>
            <person name="de Groot N.N."/>
        </authorList>
    </citation>
    <scope>NUCLEOTIDE SEQUENCE [LARGE SCALE GENOMIC DNA]</scope>
    <source>
        <strain evidence="2 3">47C3B</strain>
    </source>
</reference>